<dbReference type="EMBL" id="JAYWTM010000022">
    <property type="protein sequence ID" value="MEC5344396.1"/>
    <property type="molecule type" value="Genomic_DNA"/>
</dbReference>
<keyword evidence="2" id="KW-1185">Reference proteome</keyword>
<evidence type="ECO:0000313" key="2">
    <source>
        <dbReference type="Proteomes" id="UP001309705"/>
    </source>
</evidence>
<name>A0ABU6JVH2_9GAMM</name>
<dbReference type="RefSeq" id="WP_327619220.1">
    <property type="nucleotide sequence ID" value="NZ_JAYWTM010000022.1"/>
</dbReference>
<comment type="caution">
    <text evidence="1">The sequence shown here is derived from an EMBL/GenBank/DDBJ whole genome shotgun (WGS) entry which is preliminary data.</text>
</comment>
<proteinExistence type="predicted"/>
<evidence type="ECO:0000313" key="1">
    <source>
        <dbReference type="EMBL" id="MEC5344396.1"/>
    </source>
</evidence>
<sequence length="60" mass="6570">MWEGPAATQLAEVKGPGGKITDTLVLQGGGNQILLDPAQLKREGLGPRRKTGWGYRDFYR</sequence>
<protein>
    <submittedName>
        <fullName evidence="1">Uncharacterized protein</fullName>
    </submittedName>
</protein>
<accession>A0ABU6JVH2</accession>
<reference evidence="1 2" key="1">
    <citation type="journal article" date="2017" name="Int. J. Syst. Evol. Microbiol.">
        <title>Brenneria populi subsp. brevivirga subsp. nov. isolated from symptomatic bark of Populus x euramericana canker, and description of Brenneria populi subsp. populi subsp. nov.</title>
        <authorList>
            <person name="Zheng M.H."/>
            <person name="Piao C.G."/>
            <person name="Xue H."/>
            <person name="Guo M.W."/>
            <person name="Li Y."/>
        </authorList>
    </citation>
    <scope>NUCLEOTIDE SEQUENCE [LARGE SCALE GENOMIC DNA]</scope>
    <source>
        <strain evidence="1 2">D9-5</strain>
    </source>
</reference>
<dbReference type="Proteomes" id="UP001309705">
    <property type="component" value="Unassembled WGS sequence"/>
</dbReference>
<gene>
    <name evidence="1" type="ORF">VSX58_17525</name>
</gene>
<organism evidence="1 2">
    <name type="scientific">Brenneria populi</name>
    <dbReference type="NCBI Taxonomy" id="1505588"/>
    <lineage>
        <taxon>Bacteria</taxon>
        <taxon>Pseudomonadati</taxon>
        <taxon>Pseudomonadota</taxon>
        <taxon>Gammaproteobacteria</taxon>
        <taxon>Enterobacterales</taxon>
        <taxon>Pectobacteriaceae</taxon>
        <taxon>Brenneria</taxon>
    </lineage>
</organism>